<dbReference type="InterPro" id="IPR019742">
    <property type="entry name" value="MacrogloblnA2_CS"/>
</dbReference>
<dbReference type="InterPro" id="IPR011625">
    <property type="entry name" value="A2M_N_BRD"/>
</dbReference>
<comment type="similarity">
    <text evidence="2">Belongs to the protease inhibitor I39 (alpha-2-macroglobulin) family.</text>
</comment>
<dbReference type="SUPFAM" id="SSF81296">
    <property type="entry name" value="E set domains"/>
    <property type="match status" value="1"/>
</dbReference>
<dbReference type="Gene3D" id="1.50.10.20">
    <property type="match status" value="1"/>
</dbReference>
<dbReference type="GO" id="GO:0005615">
    <property type="term" value="C:extracellular space"/>
    <property type="evidence" value="ECO:0007669"/>
    <property type="project" value="InterPro"/>
</dbReference>
<dbReference type="SUPFAM" id="SSF49410">
    <property type="entry name" value="Alpha-macroglobulin receptor domain"/>
    <property type="match status" value="1"/>
</dbReference>
<dbReference type="InterPro" id="IPR050473">
    <property type="entry name" value="A2M/Complement_sys"/>
</dbReference>
<keyword evidence="10" id="KW-1015">Disulfide bond</keyword>
<dbReference type="InterPro" id="IPR036595">
    <property type="entry name" value="A-macroglobulin_rcpt-bd_sf"/>
</dbReference>
<dbReference type="Gene3D" id="2.20.130.20">
    <property type="match status" value="1"/>
</dbReference>
<evidence type="ECO:0000256" key="11">
    <source>
        <dbReference type="ARBA" id="ARBA00023180"/>
    </source>
</evidence>
<name>A0A1S3J739_LINAN</name>
<dbReference type="Gene3D" id="6.20.50.160">
    <property type="match status" value="1"/>
</dbReference>
<keyword evidence="11" id="KW-0325">Glycoprotein</keyword>
<dbReference type="GeneID" id="106170636"/>
<evidence type="ECO:0000256" key="12">
    <source>
        <dbReference type="ARBA" id="ARBA00023288"/>
    </source>
</evidence>
<dbReference type="GO" id="GO:0004867">
    <property type="term" value="F:serine-type endopeptidase inhibitor activity"/>
    <property type="evidence" value="ECO:0007669"/>
    <property type="project" value="UniProtKB-KW"/>
</dbReference>
<keyword evidence="3" id="KW-1003">Cell membrane</keyword>
<dbReference type="Gene3D" id="2.60.40.690">
    <property type="entry name" value="Alpha-macroglobulin, receptor-binding domain"/>
    <property type="match status" value="1"/>
</dbReference>
<keyword evidence="20" id="KW-1185">Reference proteome</keyword>
<proteinExistence type="inferred from homology"/>
<dbReference type="SMART" id="SM01419">
    <property type="entry name" value="Thiol-ester_cl"/>
    <property type="match status" value="1"/>
</dbReference>
<organism evidence="20 21">
    <name type="scientific">Lingula anatina</name>
    <name type="common">Brachiopod</name>
    <name type="synonym">Lingula unguis</name>
    <dbReference type="NCBI Taxonomy" id="7574"/>
    <lineage>
        <taxon>Eukaryota</taxon>
        <taxon>Metazoa</taxon>
        <taxon>Spiralia</taxon>
        <taxon>Lophotrochozoa</taxon>
        <taxon>Brachiopoda</taxon>
        <taxon>Linguliformea</taxon>
        <taxon>Lingulata</taxon>
        <taxon>Lingulida</taxon>
        <taxon>Linguloidea</taxon>
        <taxon>Lingulidae</taxon>
        <taxon>Lingula</taxon>
    </lineage>
</organism>
<evidence type="ECO:0000256" key="2">
    <source>
        <dbReference type="ARBA" id="ARBA00010952"/>
    </source>
</evidence>
<dbReference type="InterPro" id="IPR047565">
    <property type="entry name" value="Alpha-macroglob_thiol-ester_cl"/>
</dbReference>
<evidence type="ECO:0000256" key="13">
    <source>
        <dbReference type="ARBA" id="ARBA00056820"/>
    </source>
</evidence>
<dbReference type="GO" id="GO:0005886">
    <property type="term" value="C:plasma membrane"/>
    <property type="evidence" value="ECO:0007669"/>
    <property type="project" value="UniProtKB-SubCell"/>
</dbReference>
<evidence type="ECO:0000256" key="7">
    <source>
        <dbReference type="ARBA" id="ARBA00022900"/>
    </source>
</evidence>
<keyword evidence="8" id="KW-0882">Thioester bond</keyword>
<reference evidence="21" key="1">
    <citation type="submission" date="2025-08" db="UniProtKB">
        <authorList>
            <consortium name="RefSeq"/>
        </authorList>
    </citation>
    <scope>IDENTIFICATION</scope>
    <source>
        <tissue evidence="21">Gonads</tissue>
    </source>
</reference>
<dbReference type="PROSITE" id="PS00477">
    <property type="entry name" value="ALPHA_2_MACROGLOBULIN"/>
    <property type="match status" value="1"/>
</dbReference>
<dbReference type="InParanoid" id="A0A1S3J739"/>
<comment type="function">
    <text evidence="13">Modulates negatively TGFB1 signaling in keratinocytes.</text>
</comment>
<evidence type="ECO:0000256" key="3">
    <source>
        <dbReference type="ARBA" id="ARBA00022475"/>
    </source>
</evidence>
<dbReference type="Pfam" id="PF07703">
    <property type="entry name" value="A2M_BRD"/>
    <property type="match status" value="1"/>
</dbReference>
<evidence type="ECO:0000259" key="18">
    <source>
        <dbReference type="SMART" id="SM01360"/>
    </source>
</evidence>
<dbReference type="InterPro" id="IPR011626">
    <property type="entry name" value="Alpha-macroglobulin_TED"/>
</dbReference>
<feature type="domain" description="Alpha-2-macroglobulin bait region" evidence="17">
    <location>
        <begin position="466"/>
        <end position="599"/>
    </location>
</feature>
<accession>A0A1S3J739</accession>
<dbReference type="SUPFAM" id="SSF48239">
    <property type="entry name" value="Terpenoid cyclases/Protein prenyltransferases"/>
    <property type="match status" value="1"/>
</dbReference>
<keyword evidence="9" id="KW-0472">Membrane</keyword>
<dbReference type="FunFam" id="1.50.10.20:FF:000001">
    <property type="entry name" value="CD109 isoform 1"/>
    <property type="match status" value="1"/>
</dbReference>
<dbReference type="SMART" id="SM01359">
    <property type="entry name" value="A2M_N_2"/>
    <property type="match status" value="1"/>
</dbReference>
<dbReference type="Pfam" id="PF00207">
    <property type="entry name" value="A2M"/>
    <property type="match status" value="1"/>
</dbReference>
<dbReference type="InterPro" id="IPR014756">
    <property type="entry name" value="Ig_E-set"/>
</dbReference>
<dbReference type="PANTHER" id="PTHR11412:SF136">
    <property type="entry name" value="CD109 ANTIGEN"/>
    <property type="match status" value="1"/>
</dbReference>
<dbReference type="FunFam" id="2.60.40.1930:FF:000001">
    <property type="entry name" value="CD109 isoform 3"/>
    <property type="match status" value="1"/>
</dbReference>
<keyword evidence="6 16" id="KW-0732">Signal</keyword>
<evidence type="ECO:0000259" key="19">
    <source>
        <dbReference type="SMART" id="SM01361"/>
    </source>
</evidence>
<feature type="domain" description="Alpha-2-macroglobulin" evidence="18">
    <location>
        <begin position="736"/>
        <end position="827"/>
    </location>
</feature>
<dbReference type="Gene3D" id="2.60.40.1940">
    <property type="match status" value="1"/>
</dbReference>
<feature type="signal peptide" evidence="16">
    <location>
        <begin position="1"/>
        <end position="26"/>
    </location>
</feature>
<dbReference type="STRING" id="7574.A0A1S3J739"/>
<evidence type="ECO:0000256" key="9">
    <source>
        <dbReference type="ARBA" id="ARBA00023136"/>
    </source>
</evidence>
<dbReference type="Gene3D" id="2.60.120.1540">
    <property type="match status" value="1"/>
</dbReference>
<dbReference type="InterPro" id="IPR009048">
    <property type="entry name" value="A-macroglobulin_rcpt-bd"/>
</dbReference>
<evidence type="ECO:0000256" key="15">
    <source>
        <dbReference type="ARBA" id="ARBA00069665"/>
    </source>
</evidence>
<dbReference type="RefSeq" id="XP_013406061.1">
    <property type="nucleotide sequence ID" value="XM_013550607.2"/>
</dbReference>
<dbReference type="InterPro" id="IPR041555">
    <property type="entry name" value="MG3"/>
</dbReference>
<comment type="subcellular location">
    <subcellularLocation>
        <location evidence="1">Cell membrane</location>
        <topology evidence="1">Lipid-anchor</topology>
        <topology evidence="1">GPI-anchor</topology>
    </subcellularLocation>
</comment>
<keyword evidence="5" id="KW-0646">Protease inhibitor</keyword>
<gene>
    <name evidence="21" type="primary">LOC106170636</name>
</gene>
<dbReference type="InterPro" id="IPR001599">
    <property type="entry name" value="Macroglobln_a2"/>
</dbReference>
<feature type="domain" description="Alpha-macroglobulin receptor-binding" evidence="19">
    <location>
        <begin position="1354"/>
        <end position="1438"/>
    </location>
</feature>
<dbReference type="Gene3D" id="2.60.40.1930">
    <property type="match status" value="2"/>
</dbReference>
<dbReference type="FunFam" id="2.60.40.10:FF:000155">
    <property type="entry name" value="complement C3 isoform X1"/>
    <property type="match status" value="1"/>
</dbReference>
<dbReference type="PANTHER" id="PTHR11412">
    <property type="entry name" value="MACROGLOBULIN / COMPLEMENT"/>
    <property type="match status" value="1"/>
</dbReference>
<sequence>MVAVRSQAMMLRIILCITLCWTLANAYSSTYIIVSPNAVRPGLPLNVSVSILKAPAPVDVTCTLVKNNVDITSQTGTFQAGKPGTLLVQVPTSSTSGSYSLRVVGSGGLRFRNESQLAYKSKGMSIFVQTDKAIYKPGQTVRLRALAVYPDLKTFNGPMTVEIYDSLKNKIKRWVNLQEPSGVVAADLPLSEQPPLGNWKIKVIVAGQTEEKQFSVDEYVLPKFEVTVNLPSFMLTTDTQLKGSVSAKYTYGQAVEGTGVVKLKLDYYSYRYKGPREIVKHLTLVDGKADFTEDVAVLKNMYYYGLSYRKVIVDAQVTETLTGITLNGTAETKFHTTPYKIEIPSSTPKSFKPGLRYTGFAKVSLQDGRPIVGARPKLQIDTRVQYPEFIPDGVTTTTPRYYWGVYPRYTYKSEPTQVLEVPDDGFVHFNMDVPKRASEVSFTIKYGPISRYHSADAFKSPSDSFLQVLLKTPSPQAGSNAEFEVKSTEQVKEVVYQILARGNIVSTKRVTVYAAKPLQVAITPEMAPKSKMVIYYVRSDGEVVADSLNFNVKGAFKNQVSIQFDKTKAEPGQKVSVSLSADPGSFVGLLAVDQSVLLLKSGNDITQEEVLGELDTYDTRKESFYGWGGGPVIGRKKRSIWWYPIPIGGTDAHDMFQNTGVVVLSDTMLYQHKEPMIYPPLPMPNVMPAVNPNPIPMPNVIPMPNPNPNPNPNPGGTTGTQPLQEVGRIRNVFPETWLWQNASIGTTGTAALSTIVPDTITSWVASAFAVHSTSGLGVAADTAKLEAFRPFFVSLNLPYSVVRGEELILQAVVFNYMDQDMDVLVTLEKSNEFKNIVLDKMGKATTVSETQTERVMVQAGKGSSVYFPIIPSALGKIDILVKAQSPVAADGVQRQLLVEAEGVPQEYNQAAMIDLTSKSTFSKTFQIELPSNLVQGTTQIQASVIGDLMGPAMADIDSLLKMPYGCGEQNMLHFAPDVFISKYLTETNQFVGEIESKAISYMEKGYQKELTYQHYDGSFSAFGNRDSSGSMWLTAFVVKSFHQARGLIFIDDELLTKAINWMIRKQNIDGSFPEPGRVLHKAMQGGSSSGVSLTAYVVIALLENKDLPNSHGITSATASAVSYLENQVTSMSDPYGLSIVTYALQLANSKKADDAFKKLDALATLEGGSKYWKQPEVAKPAGRYRNTYERQPKANNVEMSAYALLIYAERKDLAGGLPVLKWLISQRNAHGGFASTQDTVMAMQALSMFAAKIYTGSGQNMQVTVASEGSTRTLSVDKTNAIILQTLPLPSSTKQVAVSATGSGMALFQVSVSYNIDKVEQEPSFAVEVSLLKESQNSLTVKVCSRWLENSPASGMAVKEIGIPSGFEADLESISQLSTLKKTENAFRKIVVYLDEISAQSTCITFNAQRVAQVAKAQPVAVRVYDYYSPDNQITVFYQSKVLTDTTVCDVCGQNCEICKKGK</sequence>
<dbReference type="Pfam" id="PF17791">
    <property type="entry name" value="MG3"/>
    <property type="match status" value="1"/>
</dbReference>
<evidence type="ECO:0000256" key="5">
    <source>
        <dbReference type="ARBA" id="ARBA00022690"/>
    </source>
</evidence>
<dbReference type="InterPro" id="IPR041813">
    <property type="entry name" value="A2M_TED"/>
</dbReference>
<dbReference type="Gene3D" id="2.60.40.2950">
    <property type="match status" value="1"/>
</dbReference>
<protein>
    <recommendedName>
        <fullName evidence="15">CD109 antigen</fullName>
    </recommendedName>
</protein>
<dbReference type="Pfam" id="PF01835">
    <property type="entry name" value="MG2"/>
    <property type="match status" value="1"/>
</dbReference>
<dbReference type="SMART" id="SM01361">
    <property type="entry name" value="A2M_recep"/>
    <property type="match status" value="1"/>
</dbReference>
<dbReference type="Pfam" id="PF07677">
    <property type="entry name" value="A2M_recep"/>
    <property type="match status" value="1"/>
</dbReference>
<evidence type="ECO:0000256" key="16">
    <source>
        <dbReference type="SAM" id="SignalP"/>
    </source>
</evidence>
<evidence type="ECO:0000259" key="17">
    <source>
        <dbReference type="SMART" id="SM01359"/>
    </source>
</evidence>
<evidence type="ECO:0000256" key="10">
    <source>
        <dbReference type="ARBA" id="ARBA00023157"/>
    </source>
</evidence>
<keyword evidence="4" id="KW-0336">GPI-anchor</keyword>
<evidence type="ECO:0000313" key="20">
    <source>
        <dbReference type="Proteomes" id="UP000085678"/>
    </source>
</evidence>
<dbReference type="Gene3D" id="2.60.40.10">
    <property type="entry name" value="Immunoglobulins"/>
    <property type="match status" value="2"/>
</dbReference>
<dbReference type="Proteomes" id="UP000085678">
    <property type="component" value="Unplaced"/>
</dbReference>
<evidence type="ECO:0000256" key="4">
    <source>
        <dbReference type="ARBA" id="ARBA00022622"/>
    </source>
</evidence>
<dbReference type="CDD" id="cd02897">
    <property type="entry name" value="A2M_2"/>
    <property type="match status" value="1"/>
</dbReference>
<dbReference type="InterPro" id="IPR002890">
    <property type="entry name" value="MG2"/>
</dbReference>
<evidence type="ECO:0000313" key="21">
    <source>
        <dbReference type="RefSeq" id="XP_013406061.1"/>
    </source>
</evidence>
<comment type="subunit">
    <text evidence="14">Heterodimer; disulfide-linked. Interacts with TGFB1 and TGFBR1. Forms a heteromeric complex with TGFBR1, TGFBR2 and TGFBR3 in a ligand-independent manner.</text>
</comment>
<feature type="chain" id="PRO_5010248154" description="CD109 antigen" evidence="16">
    <location>
        <begin position="27"/>
        <end position="1463"/>
    </location>
</feature>
<dbReference type="SMART" id="SM01360">
    <property type="entry name" value="A2M"/>
    <property type="match status" value="1"/>
</dbReference>
<keyword evidence="12" id="KW-0449">Lipoprotein</keyword>
<dbReference type="KEGG" id="lak:106170636"/>
<keyword evidence="7" id="KW-0722">Serine protease inhibitor</keyword>
<dbReference type="InterPro" id="IPR013783">
    <property type="entry name" value="Ig-like_fold"/>
</dbReference>
<dbReference type="InterPro" id="IPR008930">
    <property type="entry name" value="Terpenoid_cyclase/PrenylTrfase"/>
</dbReference>
<dbReference type="OrthoDB" id="9998011at2759"/>
<evidence type="ECO:0000256" key="6">
    <source>
        <dbReference type="ARBA" id="ARBA00022729"/>
    </source>
</evidence>
<dbReference type="Pfam" id="PF07678">
    <property type="entry name" value="TED_complement"/>
    <property type="match status" value="1"/>
</dbReference>
<evidence type="ECO:0000256" key="1">
    <source>
        <dbReference type="ARBA" id="ARBA00004609"/>
    </source>
</evidence>
<evidence type="ECO:0000256" key="8">
    <source>
        <dbReference type="ARBA" id="ARBA00022966"/>
    </source>
</evidence>
<evidence type="ECO:0000256" key="14">
    <source>
        <dbReference type="ARBA" id="ARBA00063008"/>
    </source>
</evidence>
<dbReference type="FunCoup" id="A0A1S3J739">
    <property type="interactions" value="399"/>
</dbReference>
<dbReference type="GO" id="GO:0098552">
    <property type="term" value="C:side of membrane"/>
    <property type="evidence" value="ECO:0007669"/>
    <property type="project" value="UniProtKB-KW"/>
</dbReference>